<dbReference type="EMBL" id="CABPSL010000024">
    <property type="protein sequence ID" value="VVE45321.1"/>
    <property type="molecule type" value="Genomic_DNA"/>
</dbReference>
<gene>
    <name evidence="1" type="ORF">PCE31106_04356</name>
</gene>
<name>A0A5E4Y933_9BURK</name>
<organism evidence="1 2">
    <name type="scientific">Pandoraea cepalis</name>
    <dbReference type="NCBI Taxonomy" id="2508294"/>
    <lineage>
        <taxon>Bacteria</taxon>
        <taxon>Pseudomonadati</taxon>
        <taxon>Pseudomonadota</taxon>
        <taxon>Betaproteobacteria</taxon>
        <taxon>Burkholderiales</taxon>
        <taxon>Burkholderiaceae</taxon>
        <taxon>Pandoraea</taxon>
    </lineage>
</organism>
<accession>A0A5E4Y933</accession>
<dbReference type="RefSeq" id="WP_017234497.1">
    <property type="nucleotide sequence ID" value="NZ_CABPSL010000024.1"/>
</dbReference>
<reference evidence="1 2" key="1">
    <citation type="submission" date="2019-08" db="EMBL/GenBank/DDBJ databases">
        <authorList>
            <person name="Peeters C."/>
        </authorList>
    </citation>
    <scope>NUCLEOTIDE SEQUENCE [LARGE SCALE GENOMIC DNA]</scope>
    <source>
        <strain evidence="1 2">LMG 31106</strain>
    </source>
</reference>
<evidence type="ECO:0000313" key="2">
    <source>
        <dbReference type="Proteomes" id="UP000384354"/>
    </source>
</evidence>
<proteinExistence type="predicted"/>
<sequence>MATTENPGPKGELVLVDYFHESSSGHFDKSNRAVLLPGNGTMVTLDVFADSCNHFKGPREESRELWEIDREALIGLINQHGKRVG</sequence>
<protein>
    <submittedName>
        <fullName evidence="1">Uncharacterized protein</fullName>
    </submittedName>
</protein>
<evidence type="ECO:0000313" key="1">
    <source>
        <dbReference type="EMBL" id="VVE45321.1"/>
    </source>
</evidence>
<dbReference type="OrthoDB" id="8943613at2"/>
<dbReference type="AlphaFoldDB" id="A0A5E4Y933"/>
<dbReference type="Proteomes" id="UP000384354">
    <property type="component" value="Unassembled WGS sequence"/>
</dbReference>